<accession>A0A1F6EU42</accession>
<dbReference type="EMBL" id="MFMC01000029">
    <property type="protein sequence ID" value="OGG77022.1"/>
    <property type="molecule type" value="Genomic_DNA"/>
</dbReference>
<dbReference type="PANTHER" id="PTHR30289">
    <property type="entry name" value="UNCHARACTERIZED PROTEIN YBCL-RELATED"/>
    <property type="match status" value="1"/>
</dbReference>
<gene>
    <name evidence="1" type="ORF">A3B35_01565</name>
</gene>
<dbReference type="AlphaFoldDB" id="A0A1F6EU42"/>
<dbReference type="SUPFAM" id="SSF49777">
    <property type="entry name" value="PEBP-like"/>
    <property type="match status" value="1"/>
</dbReference>
<dbReference type="InterPro" id="IPR005247">
    <property type="entry name" value="YbhB_YbcL/LppC-like"/>
</dbReference>
<proteinExistence type="predicted"/>
<dbReference type="InterPro" id="IPR008914">
    <property type="entry name" value="PEBP"/>
</dbReference>
<name>A0A1F6EU42_9BACT</name>
<dbReference type="CDD" id="cd00865">
    <property type="entry name" value="PEBP_bact_arch"/>
    <property type="match status" value="1"/>
</dbReference>
<dbReference type="NCBIfam" id="TIGR00481">
    <property type="entry name" value="YbhB/YbcL family Raf kinase inhibitor-like protein"/>
    <property type="match status" value="1"/>
</dbReference>
<evidence type="ECO:0000313" key="2">
    <source>
        <dbReference type="Proteomes" id="UP000177215"/>
    </source>
</evidence>
<dbReference type="Proteomes" id="UP000177215">
    <property type="component" value="Unassembled WGS sequence"/>
</dbReference>
<dbReference type="Pfam" id="PF01161">
    <property type="entry name" value="PBP"/>
    <property type="match status" value="1"/>
</dbReference>
<dbReference type="PANTHER" id="PTHR30289:SF1">
    <property type="entry name" value="PEBP (PHOSPHATIDYLETHANOLAMINE-BINDING PROTEIN) FAMILY PROTEIN"/>
    <property type="match status" value="1"/>
</dbReference>
<comment type="caution">
    <text evidence="1">The sequence shown here is derived from an EMBL/GenBank/DDBJ whole genome shotgun (WGS) entry which is preliminary data.</text>
</comment>
<evidence type="ECO:0000313" key="1">
    <source>
        <dbReference type="EMBL" id="OGG77022.1"/>
    </source>
</evidence>
<dbReference type="Gene3D" id="3.90.280.10">
    <property type="entry name" value="PEBP-like"/>
    <property type="match status" value="1"/>
</dbReference>
<protein>
    <submittedName>
        <fullName evidence="1">Kinase inhibitor</fullName>
    </submittedName>
</protein>
<organism evidence="1 2">
    <name type="scientific">Candidatus Kaiserbacteria bacterium RIFCSPLOWO2_01_FULL_54_24</name>
    <dbReference type="NCBI Taxonomy" id="1798515"/>
    <lineage>
        <taxon>Bacteria</taxon>
        <taxon>Candidatus Kaiseribacteriota</taxon>
    </lineage>
</organism>
<dbReference type="InterPro" id="IPR036610">
    <property type="entry name" value="PEBP-like_sf"/>
</dbReference>
<sequence length="158" mass="16821">MSSLSLTSPAFGNGASMPSHFTCDGANSSPALLISGVPEGAKSLALIMEDPDVPKVLRPDGVFDHWVLFNISPTTTEIPEGGTVGTEGKNGVGNNRYTGPCPPSQYEPSEHRYLFRLYALDTELPLTEKASKADVLGAMEGHIIGQAELMGKYKKVVQ</sequence>
<reference evidence="1 2" key="1">
    <citation type="journal article" date="2016" name="Nat. Commun.">
        <title>Thousands of microbial genomes shed light on interconnected biogeochemical processes in an aquifer system.</title>
        <authorList>
            <person name="Anantharaman K."/>
            <person name="Brown C.T."/>
            <person name="Hug L.A."/>
            <person name="Sharon I."/>
            <person name="Castelle C.J."/>
            <person name="Probst A.J."/>
            <person name="Thomas B.C."/>
            <person name="Singh A."/>
            <person name="Wilkins M.J."/>
            <person name="Karaoz U."/>
            <person name="Brodie E.L."/>
            <person name="Williams K.H."/>
            <person name="Hubbard S.S."/>
            <person name="Banfield J.F."/>
        </authorList>
    </citation>
    <scope>NUCLEOTIDE SEQUENCE [LARGE SCALE GENOMIC DNA]</scope>
</reference>
<dbReference type="STRING" id="1798515.A3B35_01565"/>